<name>A0A2H0RPX4_9BACT</name>
<dbReference type="Proteomes" id="UP000230084">
    <property type="component" value="Unassembled WGS sequence"/>
</dbReference>
<accession>A0A2H0RPX4</accession>
<proteinExistence type="predicted"/>
<dbReference type="AlphaFoldDB" id="A0A2H0RPX4"/>
<sequence>MPQIRDDLRERLCEVRSYSRGWYVVEITDVCPRARDTTKFLVYDRTANGTLCVGFVTGPFAPEAGLMLHRVMDWDGIDTRSRRVEGVTDEFPVWLEATGLTSIELADLIFSCPKLAANAA</sequence>
<protein>
    <submittedName>
        <fullName evidence="1">Uncharacterized protein</fullName>
    </submittedName>
</protein>
<gene>
    <name evidence="1" type="ORF">COV06_01390</name>
</gene>
<comment type="caution">
    <text evidence="1">The sequence shown here is derived from an EMBL/GenBank/DDBJ whole genome shotgun (WGS) entry which is preliminary data.</text>
</comment>
<evidence type="ECO:0000313" key="2">
    <source>
        <dbReference type="Proteomes" id="UP000230084"/>
    </source>
</evidence>
<evidence type="ECO:0000313" key="1">
    <source>
        <dbReference type="EMBL" id="PIR48034.1"/>
    </source>
</evidence>
<reference evidence="1 2" key="1">
    <citation type="submission" date="2017-09" db="EMBL/GenBank/DDBJ databases">
        <title>Depth-based differentiation of microbial function through sediment-hosted aquifers and enrichment of novel symbionts in the deep terrestrial subsurface.</title>
        <authorList>
            <person name="Probst A.J."/>
            <person name="Ladd B."/>
            <person name="Jarett J.K."/>
            <person name="Geller-Mcgrath D.E."/>
            <person name="Sieber C.M."/>
            <person name="Emerson J.B."/>
            <person name="Anantharaman K."/>
            <person name="Thomas B.C."/>
            <person name="Malmstrom R."/>
            <person name="Stieglmeier M."/>
            <person name="Klingl A."/>
            <person name="Woyke T."/>
            <person name="Ryan C.M."/>
            <person name="Banfield J.F."/>
        </authorList>
    </citation>
    <scope>NUCLEOTIDE SEQUENCE [LARGE SCALE GENOMIC DNA]</scope>
    <source>
        <strain evidence="1">CG10_big_fil_rev_8_21_14_0_10_50_16</strain>
    </source>
</reference>
<organism evidence="1 2">
    <name type="scientific">Candidatus Uhrbacteria bacterium CG10_big_fil_rev_8_21_14_0_10_50_16</name>
    <dbReference type="NCBI Taxonomy" id="1975039"/>
    <lineage>
        <taxon>Bacteria</taxon>
        <taxon>Candidatus Uhriibacteriota</taxon>
    </lineage>
</organism>
<dbReference type="EMBL" id="PCYM01000001">
    <property type="protein sequence ID" value="PIR48034.1"/>
    <property type="molecule type" value="Genomic_DNA"/>
</dbReference>